<dbReference type="InterPro" id="IPR011990">
    <property type="entry name" value="TPR-like_helical_dom_sf"/>
</dbReference>
<evidence type="ECO:0000256" key="3">
    <source>
        <dbReference type="PROSITE-ProRule" id="PRU00339"/>
    </source>
</evidence>
<dbReference type="InterPro" id="IPR015943">
    <property type="entry name" value="WD40/YVTN_repeat-like_dom_sf"/>
</dbReference>
<dbReference type="AlphaFoldDB" id="A0A4D9DDP4"/>
<reference evidence="5 6" key="1">
    <citation type="submission" date="2019-01" db="EMBL/GenBank/DDBJ databases">
        <title>Nuclear Genome Assembly of the Microalgal Biofuel strain Nannochloropsis salina CCMP1776.</title>
        <authorList>
            <person name="Hovde B."/>
        </authorList>
    </citation>
    <scope>NUCLEOTIDE SEQUENCE [LARGE SCALE GENOMIC DNA]</scope>
    <source>
        <strain evidence="5 6">CCMP1776</strain>
    </source>
</reference>
<dbReference type="OrthoDB" id="4869960at2759"/>
<dbReference type="PROSITE" id="PS50005">
    <property type="entry name" value="TPR"/>
    <property type="match status" value="1"/>
</dbReference>
<dbReference type="EMBL" id="SDOX01000007">
    <property type="protein sequence ID" value="TFJ86808.1"/>
    <property type="molecule type" value="Genomic_DNA"/>
</dbReference>
<dbReference type="GO" id="GO:0080008">
    <property type="term" value="C:Cul4-RING E3 ubiquitin ligase complex"/>
    <property type="evidence" value="ECO:0007669"/>
    <property type="project" value="TreeGrafter"/>
</dbReference>
<keyword evidence="1" id="KW-0853">WD repeat</keyword>
<evidence type="ECO:0000256" key="2">
    <source>
        <dbReference type="ARBA" id="ARBA00022737"/>
    </source>
</evidence>
<dbReference type="Gene3D" id="2.130.10.10">
    <property type="entry name" value="YVTN repeat-like/Quinoprotein amine dehydrogenase"/>
    <property type="match status" value="1"/>
</dbReference>
<evidence type="ECO:0000256" key="4">
    <source>
        <dbReference type="SAM" id="MobiDB-lite"/>
    </source>
</evidence>
<evidence type="ECO:0000313" key="6">
    <source>
        <dbReference type="Proteomes" id="UP000355283"/>
    </source>
</evidence>
<keyword evidence="2" id="KW-0677">Repeat</keyword>
<accession>A0A4D9DDP4</accession>
<protein>
    <submittedName>
        <fullName evidence="5">Uncharacterized protein</fullName>
    </submittedName>
</protein>
<name>A0A4D9DDP4_9STRA</name>
<evidence type="ECO:0000313" key="5">
    <source>
        <dbReference type="EMBL" id="TFJ86808.1"/>
    </source>
</evidence>
<dbReference type="Pfam" id="PF13181">
    <property type="entry name" value="TPR_8"/>
    <property type="match status" value="1"/>
</dbReference>
<dbReference type="Proteomes" id="UP000355283">
    <property type="component" value="Unassembled WGS sequence"/>
</dbReference>
<dbReference type="PANTHER" id="PTHR15574">
    <property type="entry name" value="WD REPEAT DOMAIN-CONTAINING FAMILY"/>
    <property type="match status" value="1"/>
</dbReference>
<dbReference type="SMART" id="SM00028">
    <property type="entry name" value="TPR"/>
    <property type="match status" value="2"/>
</dbReference>
<keyword evidence="6" id="KW-1185">Reference proteome</keyword>
<sequence>MHGFSFWEGGSDSGGGRGQIILTAQGDGLVMMYDLREQCSAGRAMCRRQVPVKAVVTPPVHNTASGVSAFMMYLGGHGATLEAHDLRRLPRTGSKPVQIYRPQGLPRHLDEDFQENVSLSGLAFSKMRGELLASYQGDQIYGFVTACHEERRIAQEDRASMEAWSLGGHLNCQTFLKNVTYFGPAEEYIACGDDSGHSFLWDRRTGMLVNAIRTDLSVANGCVSHPFLPMLACYGIDDTVKVLAVGGRYRQPEGANGDDFVEEDSDNGWQGTHRMPYEAQRREMGRGSDGTAPEYRNLRGSRRPRSRSNLCRTELPPNQYFAQLLEKSLNEVIAIDAPKPLRVVYDFNRFCHHVRRIRKFLINPNECLPDYPSDWWDRQLSLEELKGLLMALKEKGNMSFKKMEYRIAAASYGKILNWLFSSAELEPHIRMTREKNFKLWNGDDYEDAPVAFFGNLLPSHARQQERINAILAGNFTEDGANIAVEAVERKSEANAASISSQAVKEEVMDLLVSSLLNLAMAVLKQNEYKRAIKLCTLAIRLRPFDAKAYYRRGSAALELGDDYEAGMKDLIKACKLAPNDVLIRRKLETCRRIVKAREARESRAYASFFSP</sequence>
<keyword evidence="3" id="KW-0802">TPR repeat</keyword>
<dbReference type="InterPro" id="IPR019734">
    <property type="entry name" value="TPR_rpt"/>
</dbReference>
<dbReference type="SUPFAM" id="SSF48452">
    <property type="entry name" value="TPR-like"/>
    <property type="match status" value="1"/>
</dbReference>
<dbReference type="Gene3D" id="1.25.40.10">
    <property type="entry name" value="Tetratricopeptide repeat domain"/>
    <property type="match status" value="1"/>
</dbReference>
<proteinExistence type="predicted"/>
<dbReference type="InterPro" id="IPR045151">
    <property type="entry name" value="DCAF8"/>
</dbReference>
<dbReference type="GO" id="GO:0005737">
    <property type="term" value="C:cytoplasm"/>
    <property type="evidence" value="ECO:0007669"/>
    <property type="project" value="TreeGrafter"/>
</dbReference>
<dbReference type="SUPFAM" id="SSF50978">
    <property type="entry name" value="WD40 repeat-like"/>
    <property type="match status" value="1"/>
</dbReference>
<organism evidence="5 6">
    <name type="scientific">Nannochloropsis salina CCMP1776</name>
    <dbReference type="NCBI Taxonomy" id="1027361"/>
    <lineage>
        <taxon>Eukaryota</taxon>
        <taxon>Sar</taxon>
        <taxon>Stramenopiles</taxon>
        <taxon>Ochrophyta</taxon>
        <taxon>Eustigmatophyceae</taxon>
        <taxon>Eustigmatales</taxon>
        <taxon>Monodopsidaceae</taxon>
        <taxon>Microchloropsis</taxon>
        <taxon>Microchloropsis salina</taxon>
    </lineage>
</organism>
<gene>
    <name evidence="5" type="ORF">NSK_001896</name>
</gene>
<dbReference type="InterPro" id="IPR036322">
    <property type="entry name" value="WD40_repeat_dom_sf"/>
</dbReference>
<evidence type="ECO:0000256" key="1">
    <source>
        <dbReference type="ARBA" id="ARBA00022574"/>
    </source>
</evidence>
<dbReference type="PANTHER" id="PTHR15574:SF21">
    <property type="entry name" value="DDB1- AND CUL4-ASSOCIATED FACTOR 8"/>
    <property type="match status" value="1"/>
</dbReference>
<feature type="repeat" description="TPR" evidence="3">
    <location>
        <begin position="512"/>
        <end position="545"/>
    </location>
</feature>
<feature type="region of interest" description="Disordered" evidence="4">
    <location>
        <begin position="280"/>
        <end position="311"/>
    </location>
</feature>
<comment type="caution">
    <text evidence="5">The sequence shown here is derived from an EMBL/GenBank/DDBJ whole genome shotgun (WGS) entry which is preliminary data.</text>
</comment>